<keyword evidence="1" id="KW-0472">Membrane</keyword>
<evidence type="ECO:0000313" key="4">
    <source>
        <dbReference type="Proteomes" id="UP000274033"/>
    </source>
</evidence>
<feature type="signal peptide" evidence="2">
    <location>
        <begin position="1"/>
        <end position="26"/>
    </location>
</feature>
<comment type="caution">
    <text evidence="3">The sequence shown here is derived from an EMBL/GenBank/DDBJ whole genome shotgun (WGS) entry which is preliminary data.</text>
</comment>
<feature type="transmembrane region" description="Helical" evidence="1">
    <location>
        <begin position="404"/>
        <end position="424"/>
    </location>
</feature>
<dbReference type="SUPFAM" id="SSF52317">
    <property type="entry name" value="Class I glutamine amidotransferase-like"/>
    <property type="match status" value="1"/>
</dbReference>
<evidence type="ECO:0000256" key="1">
    <source>
        <dbReference type="SAM" id="Phobius"/>
    </source>
</evidence>
<dbReference type="RefSeq" id="WP_124766832.1">
    <property type="nucleotide sequence ID" value="NZ_RRCT01000029.1"/>
</dbReference>
<keyword evidence="1" id="KW-0812">Transmembrane</keyword>
<dbReference type="InterPro" id="IPR029062">
    <property type="entry name" value="Class_I_gatase-like"/>
</dbReference>
<dbReference type="EMBL" id="RRCT01000029">
    <property type="protein sequence ID" value="RQW72286.1"/>
    <property type="molecule type" value="Genomic_DNA"/>
</dbReference>
<reference evidence="3 4" key="1">
    <citation type="journal article" date="2013" name="J. Microbiol.">
        <title>Lysinibacillus chungkukjangi sp. nov., isolated from Chungkukjang, Korean fermented soybean food.</title>
        <authorList>
            <person name="Kim S.J."/>
            <person name="Jang Y.H."/>
            <person name="Hamada M."/>
            <person name="Ahn J.H."/>
            <person name="Weon H.Y."/>
            <person name="Suzuki K."/>
            <person name="Whang K.S."/>
            <person name="Kwon S.W."/>
        </authorList>
    </citation>
    <scope>NUCLEOTIDE SEQUENCE [LARGE SCALE GENOMIC DNA]</scope>
    <source>
        <strain evidence="3 4">MCCC 1A12701</strain>
    </source>
</reference>
<keyword evidence="4" id="KW-1185">Reference proteome</keyword>
<keyword evidence="1" id="KW-1133">Transmembrane helix</keyword>
<proteinExistence type="predicted"/>
<dbReference type="AlphaFoldDB" id="A0A3N9ULB5"/>
<dbReference type="OrthoDB" id="137965at2"/>
<name>A0A3N9ULB5_9BACI</name>
<protein>
    <submittedName>
        <fullName evidence="3">Uncharacterized protein</fullName>
    </submittedName>
</protein>
<organism evidence="3 4">
    <name type="scientific">Lysinibacillus composti</name>
    <dbReference type="NCBI Taxonomy" id="720633"/>
    <lineage>
        <taxon>Bacteria</taxon>
        <taxon>Bacillati</taxon>
        <taxon>Bacillota</taxon>
        <taxon>Bacilli</taxon>
        <taxon>Bacillales</taxon>
        <taxon>Bacillaceae</taxon>
        <taxon>Lysinibacillus</taxon>
    </lineage>
</organism>
<accession>A0A3N9ULB5</accession>
<gene>
    <name evidence="3" type="ORF">EBB45_18530</name>
</gene>
<evidence type="ECO:0000256" key="2">
    <source>
        <dbReference type="SAM" id="SignalP"/>
    </source>
</evidence>
<feature type="chain" id="PRO_5018075715" evidence="2">
    <location>
        <begin position="27"/>
        <end position="799"/>
    </location>
</feature>
<feature type="transmembrane region" description="Helical" evidence="1">
    <location>
        <begin position="375"/>
        <end position="395"/>
    </location>
</feature>
<evidence type="ECO:0000313" key="3">
    <source>
        <dbReference type="EMBL" id="RQW72286.1"/>
    </source>
</evidence>
<dbReference type="Proteomes" id="UP000274033">
    <property type="component" value="Unassembled WGS sequence"/>
</dbReference>
<sequence length="799" mass="88481">MSKRYFYIAFLIAIILSFIQITPASAAPNLEVKMDVGVNNKVKYSTPLPLNITVTNSGSAFSGDLVIDAAESYALGSGLVYPVDIAEGETKTIQLYLNGLSDDYMYSNNQQYRLVYFYEGGLEKGKLIDYKGSANARPQYYEPEATFIYTLTENSDRLSALLRLGQNTPQGYEVFHLNQLKNFEYPTDSKGFEMADILAVDEESITDLPQDVQQAIYDWVEQGGTLLVGASDQLSASMGIFQQRLPLKLLNERQSVSADSLKTLTGGGIFTQNIDVYHAEEKEGSKRLVTAGDTLLAASSTVGKGMIIQTTFSLGDQPLASMDGYSKLLTQLLNTHSQTKSNSATNYIGNYADYLPYEVGSVNELFPSFEVSPTALIIIVIVYILFIGPILYFILKRLDKREHAWWIIPVISVALSLCMFILGAKDRLVQSQIQQSAFYEVNTDGSLTGHYVETILSNRSGDFTFTTDKNTTAVATRNIGGMGGPTTERLHEKSYVEQHASGSSITLQNLKYWSVQSVVGETVIPNAGKMDISLTLKDGKLEGAIKNNFPFKLKDVAIWSGSREYEFGDIEANETLQVSRDLNTSLLLSPTISNYAYTYPQTKGELLPARLEKLKYGAGGLIDGERLPAVIAWADEALVGIELDGSADVSPVSFMIQTFEPKVEFSGEFKLNQDTLEETLEPKTQYGYMDLINPATNEWYLDQGEYDYYVSMPMELNDSVSNWTEIIISNKASNSMKLSIWNVKTSQYEEITENKHAIKENVGNYLSPDGQVRILVDFKDNGLGLPVIMPGVEIKGVAK</sequence>
<keyword evidence="2" id="KW-0732">Signal</keyword>